<organism evidence="1 2">
    <name type="scientific">Colocasia esculenta</name>
    <name type="common">Wild taro</name>
    <name type="synonym">Arum esculentum</name>
    <dbReference type="NCBI Taxonomy" id="4460"/>
    <lineage>
        <taxon>Eukaryota</taxon>
        <taxon>Viridiplantae</taxon>
        <taxon>Streptophyta</taxon>
        <taxon>Embryophyta</taxon>
        <taxon>Tracheophyta</taxon>
        <taxon>Spermatophyta</taxon>
        <taxon>Magnoliopsida</taxon>
        <taxon>Liliopsida</taxon>
        <taxon>Araceae</taxon>
        <taxon>Aroideae</taxon>
        <taxon>Colocasieae</taxon>
        <taxon>Colocasia</taxon>
    </lineage>
</organism>
<proteinExistence type="predicted"/>
<dbReference type="PANTHER" id="PTHR33680:SF1">
    <property type="entry name" value="OS05G0489500 PROTEIN"/>
    <property type="match status" value="1"/>
</dbReference>
<evidence type="ECO:0000313" key="2">
    <source>
        <dbReference type="Proteomes" id="UP000652761"/>
    </source>
</evidence>
<dbReference type="AlphaFoldDB" id="A0A843W091"/>
<dbReference type="Proteomes" id="UP000652761">
    <property type="component" value="Unassembled WGS sequence"/>
</dbReference>
<comment type="caution">
    <text evidence="1">The sequence shown here is derived from an EMBL/GenBank/DDBJ whole genome shotgun (WGS) entry which is preliminary data.</text>
</comment>
<evidence type="ECO:0008006" key="3">
    <source>
        <dbReference type="Google" id="ProtNLM"/>
    </source>
</evidence>
<sequence length="373" mass="41466">DQYSRRLGHHPHGSLINLGREGEGVLLGEANRWYLQPGQFSQNGADTTSRSVETQMRLGLERSAAATSGKSCSSSEFVITVPFFTPAATSGKSCSSSESMITLPFFTPPTTGFKPCKNCSGGVGAFGDPALALLLSAGWRGRLQDMDRIPGIFTFKNDAYVIPMHRGMELCSVVNDVCRRWTLVKEQVELKCHISEMSNSFMKLLTGEDIDRIIDMHEILGQKLINIDVNVSGLEDIVTFRASGEQSSGKMASPSQSPISPPPMRCMRGHGYCIVRTSKIERNPNKKFYTWKDAKCNFFMWCDEVQNFVDSQITCGKDENVKILENRVARLEYERRDLNCIVNKTKMVVKSLPKAFSFLNIVDVDGDDGSDND</sequence>
<dbReference type="EMBL" id="NMUH01002881">
    <property type="protein sequence ID" value="MQM02579.1"/>
    <property type="molecule type" value="Genomic_DNA"/>
</dbReference>
<dbReference type="OrthoDB" id="125347at2759"/>
<keyword evidence="2" id="KW-1185">Reference proteome</keyword>
<evidence type="ECO:0000313" key="1">
    <source>
        <dbReference type="EMBL" id="MQM02579.1"/>
    </source>
</evidence>
<reference evidence="1" key="1">
    <citation type="submission" date="2017-07" db="EMBL/GenBank/DDBJ databases">
        <title>Taro Niue Genome Assembly and Annotation.</title>
        <authorList>
            <person name="Atibalentja N."/>
            <person name="Keating K."/>
            <person name="Fields C.J."/>
        </authorList>
    </citation>
    <scope>NUCLEOTIDE SEQUENCE</scope>
    <source>
        <strain evidence="1">Niue_2</strain>
        <tissue evidence="1">Leaf</tissue>
    </source>
</reference>
<protein>
    <recommendedName>
        <fullName evidence="3">Zinc finger GRF-type domain-containing protein</fullName>
    </recommendedName>
</protein>
<feature type="non-terminal residue" evidence="1">
    <location>
        <position position="373"/>
    </location>
</feature>
<name>A0A843W091_COLES</name>
<accession>A0A843W091</accession>
<gene>
    <name evidence="1" type="ORF">Taro_035349</name>
</gene>
<dbReference type="PANTHER" id="PTHR33680">
    <property type="entry name" value="OS07G0190500 PROTEIN"/>
    <property type="match status" value="1"/>
</dbReference>